<dbReference type="PANTHER" id="PTHR10286">
    <property type="entry name" value="INORGANIC PYROPHOSPHATASE"/>
    <property type="match status" value="1"/>
</dbReference>
<comment type="cofactor">
    <cofactor evidence="1">
        <name>Mg(2+)</name>
        <dbReference type="ChEBI" id="CHEBI:18420"/>
    </cofactor>
</comment>
<evidence type="ECO:0000256" key="3">
    <source>
        <dbReference type="ARBA" id="ARBA00022723"/>
    </source>
</evidence>
<evidence type="ECO:0000256" key="4">
    <source>
        <dbReference type="ARBA" id="ARBA00022801"/>
    </source>
</evidence>
<dbReference type="GO" id="GO:0006796">
    <property type="term" value="P:phosphate-containing compound metabolic process"/>
    <property type="evidence" value="ECO:0007669"/>
    <property type="project" value="InterPro"/>
</dbReference>
<keyword evidence="3" id="KW-0479">Metal-binding</keyword>
<dbReference type="InterPro" id="IPR036649">
    <property type="entry name" value="Pyrophosphatase_sf"/>
</dbReference>
<dbReference type="EC" id="3.6.1.1" evidence="2"/>
<evidence type="ECO:0000256" key="1">
    <source>
        <dbReference type="ARBA" id="ARBA00001946"/>
    </source>
</evidence>
<dbReference type="RefSeq" id="WP_090654012.1">
    <property type="nucleotide sequence ID" value="NZ_FOXQ01000001.1"/>
</dbReference>
<dbReference type="GO" id="GO:0005737">
    <property type="term" value="C:cytoplasm"/>
    <property type="evidence" value="ECO:0007669"/>
    <property type="project" value="InterPro"/>
</dbReference>
<dbReference type="EMBL" id="FOXQ01000001">
    <property type="protein sequence ID" value="SFP62159.1"/>
    <property type="molecule type" value="Genomic_DNA"/>
</dbReference>
<dbReference type="Gene3D" id="3.90.80.10">
    <property type="entry name" value="Inorganic pyrophosphatase"/>
    <property type="match status" value="1"/>
</dbReference>
<proteinExistence type="predicted"/>
<evidence type="ECO:0000313" key="7">
    <source>
        <dbReference type="Proteomes" id="UP000199031"/>
    </source>
</evidence>
<dbReference type="InterPro" id="IPR008162">
    <property type="entry name" value="Pyrophosphatase"/>
</dbReference>
<sequence>METITAIVETPKGSNAKYNYDEQHNGFKLKKLLPAGMVFPFDFGFIPSTRGGDGDPLDVIILSEIKSFPGCIMDCRLIGAITASQSAKGKTVRNDRLLAVPLASQLFETIRSINNLPKDIITQLESFFINYNKLEGKTFKPLKHIGAQQALKLIKTNIQ</sequence>
<organism evidence="6 7">
    <name type="scientific">Parafilimonas terrae</name>
    <dbReference type="NCBI Taxonomy" id="1465490"/>
    <lineage>
        <taxon>Bacteria</taxon>
        <taxon>Pseudomonadati</taxon>
        <taxon>Bacteroidota</taxon>
        <taxon>Chitinophagia</taxon>
        <taxon>Chitinophagales</taxon>
        <taxon>Chitinophagaceae</taxon>
        <taxon>Parafilimonas</taxon>
    </lineage>
</organism>
<dbReference type="GO" id="GO:0000287">
    <property type="term" value="F:magnesium ion binding"/>
    <property type="evidence" value="ECO:0007669"/>
    <property type="project" value="InterPro"/>
</dbReference>
<dbReference type="GO" id="GO:0004427">
    <property type="term" value="F:inorganic diphosphate phosphatase activity"/>
    <property type="evidence" value="ECO:0007669"/>
    <property type="project" value="UniProtKB-EC"/>
</dbReference>
<gene>
    <name evidence="6" type="ORF">SAMN05444277_101424</name>
</gene>
<keyword evidence="7" id="KW-1185">Reference proteome</keyword>
<dbReference type="Proteomes" id="UP000199031">
    <property type="component" value="Unassembled WGS sequence"/>
</dbReference>
<evidence type="ECO:0000256" key="2">
    <source>
        <dbReference type="ARBA" id="ARBA00012146"/>
    </source>
</evidence>
<keyword evidence="4" id="KW-0378">Hydrolase</keyword>
<keyword evidence="5" id="KW-0460">Magnesium</keyword>
<reference evidence="6 7" key="1">
    <citation type="submission" date="2016-10" db="EMBL/GenBank/DDBJ databases">
        <authorList>
            <person name="de Groot N.N."/>
        </authorList>
    </citation>
    <scope>NUCLEOTIDE SEQUENCE [LARGE SCALE GENOMIC DNA]</scope>
    <source>
        <strain evidence="6 7">DSM 28286</strain>
    </source>
</reference>
<dbReference type="PROSITE" id="PS00387">
    <property type="entry name" value="PPASE"/>
    <property type="match status" value="1"/>
</dbReference>
<dbReference type="SUPFAM" id="SSF50324">
    <property type="entry name" value="Inorganic pyrophosphatase"/>
    <property type="match status" value="1"/>
</dbReference>
<evidence type="ECO:0000256" key="5">
    <source>
        <dbReference type="ARBA" id="ARBA00022842"/>
    </source>
</evidence>
<evidence type="ECO:0000313" key="6">
    <source>
        <dbReference type="EMBL" id="SFP62159.1"/>
    </source>
</evidence>
<accession>A0A1I5RUC3</accession>
<protein>
    <recommendedName>
        <fullName evidence="2">inorganic diphosphatase</fullName>
        <ecNumber evidence="2">3.6.1.1</ecNumber>
    </recommendedName>
</protein>
<dbReference type="OrthoDB" id="5187599at2"/>
<name>A0A1I5RUC3_9BACT</name>
<dbReference type="STRING" id="1465490.SAMN05444277_101424"/>
<dbReference type="AlphaFoldDB" id="A0A1I5RUC3"/>
<dbReference type="Pfam" id="PF00719">
    <property type="entry name" value="Pyrophosphatase"/>
    <property type="match status" value="1"/>
</dbReference>